<organism evidence="1 2">
    <name type="scientific">Enterobacter cloacae</name>
    <dbReference type="NCBI Taxonomy" id="550"/>
    <lineage>
        <taxon>Bacteria</taxon>
        <taxon>Pseudomonadati</taxon>
        <taxon>Pseudomonadota</taxon>
        <taxon>Gammaproteobacteria</taxon>
        <taxon>Enterobacterales</taxon>
        <taxon>Enterobacteriaceae</taxon>
        <taxon>Enterobacter</taxon>
        <taxon>Enterobacter cloacae complex</taxon>
    </lineage>
</organism>
<protein>
    <submittedName>
        <fullName evidence="1">Uncharacterized protein</fullName>
    </submittedName>
</protein>
<evidence type="ECO:0000313" key="2">
    <source>
        <dbReference type="Proteomes" id="UP001215180"/>
    </source>
</evidence>
<feature type="non-terminal residue" evidence="1">
    <location>
        <position position="1"/>
    </location>
</feature>
<dbReference type="EMBL" id="JARJGR010000306">
    <property type="protein sequence ID" value="MDF3636022.1"/>
    <property type="molecule type" value="Genomic_DNA"/>
</dbReference>
<evidence type="ECO:0000313" key="1">
    <source>
        <dbReference type="EMBL" id="MDF3636022.1"/>
    </source>
</evidence>
<name>A0AAW6NII3_ENTCL</name>
<reference evidence="1" key="1">
    <citation type="submission" date="2023-03" db="EMBL/GenBank/DDBJ databases">
        <title>A Study on Prevalence and Characterization of Enterobacter cloacae strains in China.</title>
        <authorList>
            <person name="Zheng Z."/>
        </authorList>
    </citation>
    <scope>NUCLEOTIDE SEQUENCE</scope>
    <source>
        <strain evidence="1">EC77</strain>
    </source>
</reference>
<proteinExistence type="predicted"/>
<dbReference type="Proteomes" id="UP001215180">
    <property type="component" value="Unassembled WGS sequence"/>
</dbReference>
<sequence>EYILSCKCTRSQMSSVNFAGIEHIDPVEALGDHPVIRKMSSTFIFQPIEPLTL</sequence>
<dbReference type="AlphaFoldDB" id="A0AAW6NII3"/>
<gene>
    <name evidence="1" type="ORF">P3S46_02160</name>
</gene>
<accession>A0AAW6NII3</accession>
<comment type="caution">
    <text evidence="1">The sequence shown here is derived from an EMBL/GenBank/DDBJ whole genome shotgun (WGS) entry which is preliminary data.</text>
</comment>